<reference evidence="2 3" key="1">
    <citation type="submission" date="2019-07" db="EMBL/GenBank/DDBJ databases">
        <title>Whole genome shotgun sequence of Pseudonocardia asaccharolytica NBRC 16224.</title>
        <authorList>
            <person name="Hosoyama A."/>
            <person name="Uohara A."/>
            <person name="Ohji S."/>
            <person name="Ichikawa N."/>
        </authorList>
    </citation>
    <scope>NUCLEOTIDE SEQUENCE [LARGE SCALE GENOMIC DNA]</scope>
    <source>
        <strain evidence="2 3">NBRC 16224</strain>
    </source>
</reference>
<dbReference type="InterPro" id="IPR016181">
    <property type="entry name" value="Acyl_CoA_acyltransferase"/>
</dbReference>
<comment type="caution">
    <text evidence="2">The sequence shown here is derived from an EMBL/GenBank/DDBJ whole genome shotgun (WGS) entry which is preliminary data.</text>
</comment>
<name>A0A511CZ32_9PSEU</name>
<dbReference type="Pfam" id="PF13312">
    <property type="entry name" value="DUF4081"/>
    <property type="match status" value="1"/>
</dbReference>
<dbReference type="STRING" id="1123024.GCA_000423625_00108"/>
<gene>
    <name evidence="2" type="ORF">PA7_16420</name>
</gene>
<feature type="domain" description="N-acetyltransferase" evidence="1">
    <location>
        <begin position="159"/>
        <end position="299"/>
    </location>
</feature>
<dbReference type="Proteomes" id="UP000321328">
    <property type="component" value="Unassembled WGS sequence"/>
</dbReference>
<dbReference type="PIRSF" id="PIRSF021603">
    <property type="entry name" value="UCP21603_acetyltransf"/>
    <property type="match status" value="1"/>
</dbReference>
<dbReference type="InterPro" id="IPR025289">
    <property type="entry name" value="DUF4081"/>
</dbReference>
<keyword evidence="3" id="KW-1185">Reference proteome</keyword>
<dbReference type="InterPro" id="IPR013653">
    <property type="entry name" value="GCN5-like_dom"/>
</dbReference>
<dbReference type="PROSITE" id="PS51186">
    <property type="entry name" value="GNAT"/>
    <property type="match status" value="1"/>
</dbReference>
<dbReference type="SUPFAM" id="SSF55729">
    <property type="entry name" value="Acyl-CoA N-acyltransferases (Nat)"/>
    <property type="match status" value="1"/>
</dbReference>
<dbReference type="EMBL" id="BJVI01000012">
    <property type="protein sequence ID" value="GEL17805.1"/>
    <property type="molecule type" value="Genomic_DNA"/>
</dbReference>
<organism evidence="2 3">
    <name type="scientific">Pseudonocardia asaccharolytica DSM 44247 = NBRC 16224</name>
    <dbReference type="NCBI Taxonomy" id="1123024"/>
    <lineage>
        <taxon>Bacteria</taxon>
        <taxon>Bacillati</taxon>
        <taxon>Actinomycetota</taxon>
        <taxon>Actinomycetes</taxon>
        <taxon>Pseudonocardiales</taxon>
        <taxon>Pseudonocardiaceae</taxon>
        <taxon>Pseudonocardia</taxon>
    </lineage>
</organism>
<protein>
    <submittedName>
        <fullName evidence="2">Acetyltransferase</fullName>
    </submittedName>
</protein>
<evidence type="ECO:0000313" key="2">
    <source>
        <dbReference type="EMBL" id="GEL17805.1"/>
    </source>
</evidence>
<dbReference type="Gene3D" id="3.40.630.30">
    <property type="match status" value="1"/>
</dbReference>
<accession>A0A511CZ32</accession>
<proteinExistence type="predicted"/>
<dbReference type="AlphaFoldDB" id="A0A511CZ32"/>
<evidence type="ECO:0000313" key="3">
    <source>
        <dbReference type="Proteomes" id="UP000321328"/>
    </source>
</evidence>
<evidence type="ECO:0000259" key="1">
    <source>
        <dbReference type="PROSITE" id="PS51186"/>
    </source>
</evidence>
<sequence>MNRGKIAQAHVGRASAIWHGEKVLRVAGARLLDDRDRGGVRAALEADPVAACMVAARVEVAGLDPWRLGGEIWAVGSRLDGLCFSGANLVPLRGQRSALRSFADRARRQGRSCSSLVGRAELVLPLWNELAPMWAPAREVRPDQPLMVLAGPPAVTPDPAVRAVRPGELDRYLPAAIAMFTEEVGIDPRGSDGGAGYRSRVGELVSVGRAFARFEDGEVVFKAEIGALSSQVGQIQGVWVHPERRGRGLGTAGTAAVAERLAALGRVSSLYVNGYNHVARAVYERIGFTQIGSFATVLF</sequence>
<dbReference type="Pfam" id="PF08445">
    <property type="entry name" value="FR47"/>
    <property type="match status" value="1"/>
</dbReference>
<dbReference type="InterPro" id="IPR016794">
    <property type="entry name" value="UCP21603_acetyltransf"/>
</dbReference>
<dbReference type="GO" id="GO:0016747">
    <property type="term" value="F:acyltransferase activity, transferring groups other than amino-acyl groups"/>
    <property type="evidence" value="ECO:0007669"/>
    <property type="project" value="InterPro"/>
</dbReference>
<dbReference type="InterPro" id="IPR000182">
    <property type="entry name" value="GNAT_dom"/>
</dbReference>
<keyword evidence="2" id="KW-0808">Transferase</keyword>